<keyword evidence="3" id="KW-1185">Reference proteome</keyword>
<name>A0ABR5F507_9ACTN</name>
<keyword evidence="1" id="KW-1133">Transmembrane helix</keyword>
<organism evidence="2 3">
    <name type="scientific">Protofrankia coriariae</name>
    <dbReference type="NCBI Taxonomy" id="1562887"/>
    <lineage>
        <taxon>Bacteria</taxon>
        <taxon>Bacillati</taxon>
        <taxon>Actinomycetota</taxon>
        <taxon>Actinomycetes</taxon>
        <taxon>Frankiales</taxon>
        <taxon>Frankiaceae</taxon>
        <taxon>Protofrankia</taxon>
    </lineage>
</organism>
<protein>
    <submittedName>
        <fullName evidence="2">Uncharacterized protein</fullName>
    </submittedName>
</protein>
<evidence type="ECO:0000256" key="1">
    <source>
        <dbReference type="SAM" id="Phobius"/>
    </source>
</evidence>
<comment type="caution">
    <text evidence="2">The sequence shown here is derived from an EMBL/GenBank/DDBJ whole genome shotgun (WGS) entry which is preliminary data.</text>
</comment>
<keyword evidence="1" id="KW-0812">Transmembrane</keyword>
<proteinExistence type="predicted"/>
<evidence type="ECO:0000313" key="2">
    <source>
        <dbReference type="EMBL" id="KLL11813.1"/>
    </source>
</evidence>
<dbReference type="EMBL" id="JWIO01000011">
    <property type="protein sequence ID" value="KLL11813.1"/>
    <property type="molecule type" value="Genomic_DNA"/>
</dbReference>
<reference evidence="2 3" key="1">
    <citation type="submission" date="2014-12" db="EMBL/GenBank/DDBJ databases">
        <title>Frankia sp. BMG5.1 draft genome.</title>
        <authorList>
            <person name="Gtari M."/>
            <person name="Ghodhbane-Gtari F."/>
            <person name="Nouioui I."/>
            <person name="Ktari A."/>
            <person name="Hezbri K."/>
            <person name="Mimouni W."/>
            <person name="Sbissi I."/>
            <person name="Ayari A."/>
            <person name="Yamanaka T."/>
            <person name="Normand P."/>
            <person name="Tisa L.S."/>
            <person name="Boudabous A."/>
        </authorList>
    </citation>
    <scope>NUCLEOTIDE SEQUENCE [LARGE SCALE GENOMIC DNA]</scope>
    <source>
        <strain evidence="2 3">BMG5.1</strain>
    </source>
</reference>
<accession>A0ABR5F507</accession>
<evidence type="ECO:0000313" key="3">
    <source>
        <dbReference type="Proteomes" id="UP000035425"/>
    </source>
</evidence>
<keyword evidence="1" id="KW-0472">Membrane</keyword>
<sequence>MIDMIRLLRVDQLGGIELDLSVELGPGLWITLLSGLFTVTGALLARFLPVRPREARGGPGGLGGRDS</sequence>
<feature type="transmembrane region" description="Helical" evidence="1">
    <location>
        <begin position="28"/>
        <end position="48"/>
    </location>
</feature>
<gene>
    <name evidence="2" type="ORF">FrCorBMG51_09180</name>
</gene>
<dbReference type="Proteomes" id="UP000035425">
    <property type="component" value="Unassembled WGS sequence"/>
</dbReference>